<keyword evidence="3" id="KW-1003">Cell membrane</keyword>
<comment type="caution">
    <text evidence="9">The sequence shown here is derived from an EMBL/GenBank/DDBJ whole genome shotgun (WGS) entry which is preliminary data.</text>
</comment>
<evidence type="ECO:0000256" key="8">
    <source>
        <dbReference type="SAM" id="Phobius"/>
    </source>
</evidence>
<protein>
    <submittedName>
        <fullName evidence="9">Rod shape-determining protein MreD (Modular protein)</fullName>
    </submittedName>
</protein>
<evidence type="ECO:0000256" key="1">
    <source>
        <dbReference type="ARBA" id="ARBA00004651"/>
    </source>
</evidence>
<evidence type="ECO:0000256" key="5">
    <source>
        <dbReference type="ARBA" id="ARBA00022960"/>
    </source>
</evidence>
<feature type="transmembrane region" description="Helical" evidence="8">
    <location>
        <begin position="97"/>
        <end position="119"/>
    </location>
</feature>
<evidence type="ECO:0000256" key="2">
    <source>
        <dbReference type="ARBA" id="ARBA00007776"/>
    </source>
</evidence>
<feature type="transmembrane region" description="Helical" evidence="8">
    <location>
        <begin position="36"/>
        <end position="61"/>
    </location>
</feature>
<reference evidence="9" key="1">
    <citation type="submission" date="2021-02" db="EMBL/GenBank/DDBJ databases">
        <authorList>
            <person name="Cremers G."/>
            <person name="Picone N."/>
        </authorList>
    </citation>
    <scope>NUCLEOTIDE SEQUENCE</scope>
    <source>
        <strain evidence="9">PQ17</strain>
    </source>
</reference>
<comment type="similarity">
    <text evidence="2">Belongs to the MreD family.</text>
</comment>
<dbReference type="Proteomes" id="UP000663859">
    <property type="component" value="Unassembled WGS sequence"/>
</dbReference>
<organism evidence="9 10">
    <name type="scientific">Candidatus Methylacidithermus pantelleriae</name>
    <dbReference type="NCBI Taxonomy" id="2744239"/>
    <lineage>
        <taxon>Bacteria</taxon>
        <taxon>Pseudomonadati</taxon>
        <taxon>Verrucomicrobiota</taxon>
        <taxon>Methylacidiphilae</taxon>
        <taxon>Methylacidiphilales</taxon>
        <taxon>Methylacidiphilaceae</taxon>
        <taxon>Candidatus Methylacidithermus</taxon>
    </lineage>
</organism>
<sequence>MVQWLILVGVGALSVMLVPLFPLLPWVEVRPYLPLLVVSYAAVRFPLVLSMVLAAFVGALWDVVCSPYFGLHFFLCLFFSFFFSLQTAALGKSGALSFLALVVGASFLYFLGGYLFYLWRETAWRWSMQVLYQAAYAALLTGMCAPLVLLGFDFLLFRDETATLFGKPRQEATHLNDDGNEGSSEQPGG</sequence>
<proteinExistence type="inferred from homology"/>
<dbReference type="InterPro" id="IPR007227">
    <property type="entry name" value="Cell_shape_determining_MreD"/>
</dbReference>
<dbReference type="AlphaFoldDB" id="A0A8J2BHQ1"/>
<evidence type="ECO:0000256" key="7">
    <source>
        <dbReference type="ARBA" id="ARBA00023136"/>
    </source>
</evidence>
<dbReference type="NCBIfam" id="TIGR03426">
    <property type="entry name" value="shape_MreD"/>
    <property type="match status" value="1"/>
</dbReference>
<accession>A0A8J2BHQ1</accession>
<gene>
    <name evidence="9" type="ORF">MPNT_10428</name>
</gene>
<evidence type="ECO:0000313" key="10">
    <source>
        <dbReference type="Proteomes" id="UP000663859"/>
    </source>
</evidence>
<evidence type="ECO:0000256" key="3">
    <source>
        <dbReference type="ARBA" id="ARBA00022475"/>
    </source>
</evidence>
<dbReference type="RefSeq" id="WP_174581830.1">
    <property type="nucleotide sequence ID" value="NZ_CAJNOB010000001.1"/>
</dbReference>
<dbReference type="GO" id="GO:0008360">
    <property type="term" value="P:regulation of cell shape"/>
    <property type="evidence" value="ECO:0007669"/>
    <property type="project" value="UniProtKB-KW"/>
</dbReference>
<keyword evidence="10" id="KW-1185">Reference proteome</keyword>
<evidence type="ECO:0000256" key="4">
    <source>
        <dbReference type="ARBA" id="ARBA00022692"/>
    </source>
</evidence>
<comment type="subcellular location">
    <subcellularLocation>
        <location evidence="1">Cell membrane</location>
        <topology evidence="1">Multi-pass membrane protein</topology>
    </subcellularLocation>
</comment>
<dbReference type="EMBL" id="CAJNOB010000001">
    <property type="protein sequence ID" value="CAF0689909.1"/>
    <property type="molecule type" value="Genomic_DNA"/>
</dbReference>
<feature type="transmembrane region" description="Helical" evidence="8">
    <location>
        <begin position="131"/>
        <end position="157"/>
    </location>
</feature>
<keyword evidence="4 8" id="KW-0812">Transmembrane</keyword>
<feature type="transmembrane region" description="Helical" evidence="8">
    <location>
        <begin position="6"/>
        <end position="24"/>
    </location>
</feature>
<dbReference type="GO" id="GO:0005886">
    <property type="term" value="C:plasma membrane"/>
    <property type="evidence" value="ECO:0007669"/>
    <property type="project" value="UniProtKB-SubCell"/>
</dbReference>
<feature type="transmembrane region" description="Helical" evidence="8">
    <location>
        <begin position="67"/>
        <end position="85"/>
    </location>
</feature>
<keyword evidence="5" id="KW-0133">Cell shape</keyword>
<name>A0A8J2BHQ1_9BACT</name>
<evidence type="ECO:0000256" key="6">
    <source>
        <dbReference type="ARBA" id="ARBA00022989"/>
    </source>
</evidence>
<evidence type="ECO:0000313" key="9">
    <source>
        <dbReference type="EMBL" id="CAF0689909.1"/>
    </source>
</evidence>
<keyword evidence="7 8" id="KW-0472">Membrane</keyword>
<keyword evidence="6 8" id="KW-1133">Transmembrane helix</keyword>